<dbReference type="Proteomes" id="UP001055879">
    <property type="component" value="Linkage Group LG15"/>
</dbReference>
<evidence type="ECO:0000313" key="2">
    <source>
        <dbReference type="Proteomes" id="UP001055879"/>
    </source>
</evidence>
<protein>
    <submittedName>
        <fullName evidence="1">Uncharacterized protein</fullName>
    </submittedName>
</protein>
<sequence length="102" mass="10850">MLDCLQLLHFHIGSQIPSTALLANGVGEASQIYSELVRLGASMKVIDKGGGLGIDNDGSKSTDSDVFIGYALEEYAMTVVQGVKFLCDRNSMKHPVICSESG</sequence>
<proteinExistence type="predicted"/>
<comment type="caution">
    <text evidence="1">The sequence shown here is derived from an EMBL/GenBank/DDBJ whole genome shotgun (WGS) entry which is preliminary data.</text>
</comment>
<dbReference type="EMBL" id="CM042061">
    <property type="protein sequence ID" value="KAI3673246.1"/>
    <property type="molecule type" value="Genomic_DNA"/>
</dbReference>
<reference evidence="1 2" key="2">
    <citation type="journal article" date="2022" name="Mol. Ecol. Resour.">
        <title>The genomes of chicory, endive, great burdock and yacon provide insights into Asteraceae paleo-polyploidization history and plant inulin production.</title>
        <authorList>
            <person name="Fan W."/>
            <person name="Wang S."/>
            <person name="Wang H."/>
            <person name="Wang A."/>
            <person name="Jiang F."/>
            <person name="Liu H."/>
            <person name="Zhao H."/>
            <person name="Xu D."/>
            <person name="Zhang Y."/>
        </authorList>
    </citation>
    <scope>NUCLEOTIDE SEQUENCE [LARGE SCALE GENOMIC DNA]</scope>
    <source>
        <strain evidence="2">cv. Niubang</strain>
    </source>
</reference>
<organism evidence="1 2">
    <name type="scientific">Arctium lappa</name>
    <name type="common">Greater burdock</name>
    <name type="synonym">Lappa major</name>
    <dbReference type="NCBI Taxonomy" id="4217"/>
    <lineage>
        <taxon>Eukaryota</taxon>
        <taxon>Viridiplantae</taxon>
        <taxon>Streptophyta</taxon>
        <taxon>Embryophyta</taxon>
        <taxon>Tracheophyta</taxon>
        <taxon>Spermatophyta</taxon>
        <taxon>Magnoliopsida</taxon>
        <taxon>eudicotyledons</taxon>
        <taxon>Gunneridae</taxon>
        <taxon>Pentapetalae</taxon>
        <taxon>asterids</taxon>
        <taxon>campanulids</taxon>
        <taxon>Asterales</taxon>
        <taxon>Asteraceae</taxon>
        <taxon>Carduoideae</taxon>
        <taxon>Cardueae</taxon>
        <taxon>Arctiinae</taxon>
        <taxon>Arctium</taxon>
    </lineage>
</organism>
<name>A0ACB8XSU8_ARCLA</name>
<evidence type="ECO:0000313" key="1">
    <source>
        <dbReference type="EMBL" id="KAI3673246.1"/>
    </source>
</evidence>
<gene>
    <name evidence="1" type="ORF">L6452_39363</name>
</gene>
<accession>A0ACB8XSU8</accession>
<reference evidence="2" key="1">
    <citation type="journal article" date="2022" name="Mol. Ecol. Resour.">
        <title>The genomes of chicory, endive, great burdock and yacon provide insights into Asteraceae palaeo-polyploidization history and plant inulin production.</title>
        <authorList>
            <person name="Fan W."/>
            <person name="Wang S."/>
            <person name="Wang H."/>
            <person name="Wang A."/>
            <person name="Jiang F."/>
            <person name="Liu H."/>
            <person name="Zhao H."/>
            <person name="Xu D."/>
            <person name="Zhang Y."/>
        </authorList>
    </citation>
    <scope>NUCLEOTIDE SEQUENCE [LARGE SCALE GENOMIC DNA]</scope>
    <source>
        <strain evidence="2">cv. Niubang</strain>
    </source>
</reference>
<keyword evidence="2" id="KW-1185">Reference proteome</keyword>